<keyword evidence="3" id="KW-1185">Reference proteome</keyword>
<accession>A0A9W6ZBC4</accession>
<feature type="compositionally biased region" description="Basic residues" evidence="1">
    <location>
        <begin position="84"/>
        <end position="99"/>
    </location>
</feature>
<evidence type="ECO:0000256" key="1">
    <source>
        <dbReference type="SAM" id="MobiDB-lite"/>
    </source>
</evidence>
<feature type="compositionally biased region" description="Acidic residues" evidence="1">
    <location>
        <begin position="296"/>
        <end position="306"/>
    </location>
</feature>
<feature type="region of interest" description="Disordered" evidence="1">
    <location>
        <begin position="63"/>
        <end position="118"/>
    </location>
</feature>
<protein>
    <submittedName>
        <fullName evidence="2">Uncharacterized protein</fullName>
    </submittedName>
</protein>
<dbReference type="EMBL" id="BRXX01000590">
    <property type="protein sequence ID" value="GMH49126.1"/>
    <property type="molecule type" value="Genomic_DNA"/>
</dbReference>
<organism evidence="2 3">
    <name type="scientific">Triparma verrucosa</name>
    <dbReference type="NCBI Taxonomy" id="1606542"/>
    <lineage>
        <taxon>Eukaryota</taxon>
        <taxon>Sar</taxon>
        <taxon>Stramenopiles</taxon>
        <taxon>Ochrophyta</taxon>
        <taxon>Bolidophyceae</taxon>
        <taxon>Parmales</taxon>
        <taxon>Triparmaceae</taxon>
        <taxon>Triparma</taxon>
    </lineage>
</organism>
<feature type="compositionally biased region" description="Basic and acidic residues" evidence="1">
    <location>
        <begin position="463"/>
        <end position="480"/>
    </location>
</feature>
<proteinExistence type="predicted"/>
<name>A0A9W6ZBC4_9STRA</name>
<evidence type="ECO:0000313" key="2">
    <source>
        <dbReference type="EMBL" id="GMH49126.1"/>
    </source>
</evidence>
<dbReference type="AlphaFoldDB" id="A0A9W6ZBC4"/>
<sequence>MDVFDMLEKDGGGEGGANRRAILGRKVKPDLAAKKRLDKKMTKTVRGLAADISKEVQIGMNEKYSPAKKAQARAEFEAEEMEKRRKLRDTKSKKQRQGRASRMSRLSMQQDEDAAEKARYDKLSIDEKAALARKERRTRATKTGGMSEMMDINDVGEEELAEQATKVALTHNNKNTYKNSHTGIAKSMAGRNVDLAPLSAKIISYEGDSYINPDDMTLLALDDYNVKSLVRHTAVPSTEIQSEGVSYFEREGKKRKAAARFKGDNGKDVLRKPRQTMMDKLKRAIRLTKNVNRLEFDDDPETDEETSERKPRGSRMSRMSKMAGKAAAAGASEASMKTISAGGNLTGRAAGFGLRMLARATKKAISVAAPHVHKGGTQFANLTMLAIDTATGERGPRMTKDERRMHKAASLIQRNYKIYYHRAPDGPKYQRASRLITGAFKDYKRMVMMEKWQMIIKMEKNDKHERELKKMRSDQKEEKKQKLKKQIRRANAEKAAKNIGWGGAASKLSKWTERDDAIMCACFFKHGFPAQDNEWPAFYQYFPEKARRAVRMKLNTMKDEGSLHNHRTVDDHISKQELEQLGLSIVIKKEKKKKAIDLKDLL</sequence>
<feature type="region of interest" description="Disordered" evidence="1">
    <location>
        <begin position="463"/>
        <end position="482"/>
    </location>
</feature>
<reference evidence="3" key="1">
    <citation type="journal article" date="2023" name="Commun. Biol.">
        <title>Genome analysis of Parmales, the sister group of diatoms, reveals the evolutionary specialization of diatoms from phago-mixotrophs to photoautotrophs.</title>
        <authorList>
            <person name="Ban H."/>
            <person name="Sato S."/>
            <person name="Yoshikawa S."/>
            <person name="Yamada K."/>
            <person name="Nakamura Y."/>
            <person name="Ichinomiya M."/>
            <person name="Sato N."/>
            <person name="Blanc-Mathieu R."/>
            <person name="Endo H."/>
            <person name="Kuwata A."/>
            <person name="Ogata H."/>
        </authorList>
    </citation>
    <scope>NUCLEOTIDE SEQUENCE [LARGE SCALE GENOMIC DNA]</scope>
    <source>
        <strain evidence="3">NIES 3699</strain>
    </source>
</reference>
<evidence type="ECO:0000313" key="3">
    <source>
        <dbReference type="Proteomes" id="UP001165160"/>
    </source>
</evidence>
<gene>
    <name evidence="2" type="ORF">TrVE_jg11114</name>
</gene>
<feature type="region of interest" description="Disordered" evidence="1">
    <location>
        <begin position="1"/>
        <end position="21"/>
    </location>
</feature>
<comment type="caution">
    <text evidence="2">The sequence shown here is derived from an EMBL/GenBank/DDBJ whole genome shotgun (WGS) entry which is preliminary data.</text>
</comment>
<feature type="region of interest" description="Disordered" evidence="1">
    <location>
        <begin position="296"/>
        <end position="324"/>
    </location>
</feature>
<dbReference type="Proteomes" id="UP001165160">
    <property type="component" value="Unassembled WGS sequence"/>
</dbReference>
<feature type="compositionally biased region" description="Basic and acidic residues" evidence="1">
    <location>
        <begin position="1"/>
        <end position="12"/>
    </location>
</feature>